<accession>A0A7N0UWF0</accession>
<evidence type="ECO:0000313" key="3">
    <source>
        <dbReference type="Proteomes" id="UP000594263"/>
    </source>
</evidence>
<protein>
    <submittedName>
        <fullName evidence="2">Uncharacterized protein</fullName>
    </submittedName>
</protein>
<sequence>MVVADDDSPSETSTRRSKRTRVQTQRHGHAAAESGEKHSGPSDDMPILLPDPSEVAPPLRVLPPPLLRP</sequence>
<feature type="compositionally biased region" description="Pro residues" evidence="1">
    <location>
        <begin position="60"/>
        <end position="69"/>
    </location>
</feature>
<dbReference type="Proteomes" id="UP000594263">
    <property type="component" value="Unplaced"/>
</dbReference>
<feature type="region of interest" description="Disordered" evidence="1">
    <location>
        <begin position="1"/>
        <end position="69"/>
    </location>
</feature>
<keyword evidence="3" id="KW-1185">Reference proteome</keyword>
<feature type="compositionally biased region" description="Basic residues" evidence="1">
    <location>
        <begin position="15"/>
        <end position="29"/>
    </location>
</feature>
<evidence type="ECO:0000256" key="1">
    <source>
        <dbReference type="SAM" id="MobiDB-lite"/>
    </source>
</evidence>
<dbReference type="EnsemblPlants" id="Kaladp0088s0002.1.v1.1">
    <property type="protein sequence ID" value="Kaladp0088s0002.1.v1.1"/>
    <property type="gene ID" value="Kaladp0088s0002.v1.1"/>
</dbReference>
<name>A0A7N0UWF0_KALFE</name>
<proteinExistence type="predicted"/>
<dbReference type="Gramene" id="Kaladp0088s0002.1.v1.1">
    <property type="protein sequence ID" value="Kaladp0088s0002.1.v1.1"/>
    <property type="gene ID" value="Kaladp0088s0002.v1.1"/>
</dbReference>
<evidence type="ECO:0000313" key="2">
    <source>
        <dbReference type="EnsemblPlants" id="Kaladp0088s0002.1.v1.1"/>
    </source>
</evidence>
<reference evidence="2" key="1">
    <citation type="submission" date="2021-01" db="UniProtKB">
        <authorList>
            <consortium name="EnsemblPlants"/>
        </authorList>
    </citation>
    <scope>IDENTIFICATION</scope>
</reference>
<organism evidence="2 3">
    <name type="scientific">Kalanchoe fedtschenkoi</name>
    <name type="common">Lavender scallops</name>
    <name type="synonym">South American air plant</name>
    <dbReference type="NCBI Taxonomy" id="63787"/>
    <lineage>
        <taxon>Eukaryota</taxon>
        <taxon>Viridiplantae</taxon>
        <taxon>Streptophyta</taxon>
        <taxon>Embryophyta</taxon>
        <taxon>Tracheophyta</taxon>
        <taxon>Spermatophyta</taxon>
        <taxon>Magnoliopsida</taxon>
        <taxon>eudicotyledons</taxon>
        <taxon>Gunneridae</taxon>
        <taxon>Pentapetalae</taxon>
        <taxon>Saxifragales</taxon>
        <taxon>Crassulaceae</taxon>
        <taxon>Kalanchoe</taxon>
    </lineage>
</organism>
<dbReference type="AlphaFoldDB" id="A0A7N0UWF0"/>